<dbReference type="PANTHER" id="PTHR33446:SF2">
    <property type="entry name" value="PROTEIN TONB"/>
    <property type="match status" value="1"/>
</dbReference>
<evidence type="ECO:0000313" key="12">
    <source>
        <dbReference type="EMBL" id="PRY90375.1"/>
    </source>
</evidence>
<feature type="transmembrane region" description="Helical" evidence="10">
    <location>
        <begin position="37"/>
        <end position="58"/>
    </location>
</feature>
<feature type="transmembrane region" description="Helical" evidence="10">
    <location>
        <begin position="150"/>
        <end position="170"/>
    </location>
</feature>
<dbReference type="Pfam" id="PF05569">
    <property type="entry name" value="Peptidase_M56"/>
    <property type="match status" value="1"/>
</dbReference>
<dbReference type="Proteomes" id="UP000238157">
    <property type="component" value="Unassembled WGS sequence"/>
</dbReference>
<comment type="similarity">
    <text evidence="2">Belongs to the TonB family.</text>
</comment>
<gene>
    <name evidence="12" type="ORF">CLW00_10134</name>
</gene>
<dbReference type="GO" id="GO:0031992">
    <property type="term" value="F:energy transducer activity"/>
    <property type="evidence" value="ECO:0007669"/>
    <property type="project" value="TreeGrafter"/>
</dbReference>
<keyword evidence="7" id="KW-0653">Protein transport</keyword>
<keyword evidence="5" id="KW-0997">Cell inner membrane</keyword>
<dbReference type="GO" id="GO:0098797">
    <property type="term" value="C:plasma membrane protein complex"/>
    <property type="evidence" value="ECO:0007669"/>
    <property type="project" value="TreeGrafter"/>
</dbReference>
<comment type="subcellular location">
    <subcellularLocation>
        <location evidence="1">Cell inner membrane</location>
        <topology evidence="1">Single-pass membrane protein</topology>
        <orientation evidence="1">Periplasmic side</orientation>
    </subcellularLocation>
</comment>
<dbReference type="GO" id="GO:0055085">
    <property type="term" value="P:transmembrane transport"/>
    <property type="evidence" value="ECO:0007669"/>
    <property type="project" value="InterPro"/>
</dbReference>
<protein>
    <submittedName>
        <fullName evidence="12">TonB family protein</fullName>
    </submittedName>
</protein>
<dbReference type="GO" id="GO:0015031">
    <property type="term" value="P:protein transport"/>
    <property type="evidence" value="ECO:0007669"/>
    <property type="project" value="UniProtKB-KW"/>
</dbReference>
<feature type="domain" description="TonB C-terminal" evidence="11">
    <location>
        <begin position="552"/>
        <end position="648"/>
    </location>
</feature>
<evidence type="ECO:0000256" key="8">
    <source>
        <dbReference type="ARBA" id="ARBA00022989"/>
    </source>
</evidence>
<name>A0A2T0WUL4_9BACT</name>
<dbReference type="PROSITE" id="PS52015">
    <property type="entry name" value="TONB_CTD"/>
    <property type="match status" value="2"/>
</dbReference>
<evidence type="ECO:0000256" key="1">
    <source>
        <dbReference type="ARBA" id="ARBA00004383"/>
    </source>
</evidence>
<evidence type="ECO:0000256" key="6">
    <source>
        <dbReference type="ARBA" id="ARBA00022692"/>
    </source>
</evidence>
<feature type="transmembrane region" description="Helical" evidence="10">
    <location>
        <begin position="286"/>
        <end position="305"/>
    </location>
</feature>
<dbReference type="Pfam" id="PF03544">
    <property type="entry name" value="TonB_C"/>
    <property type="match status" value="3"/>
</dbReference>
<evidence type="ECO:0000256" key="10">
    <source>
        <dbReference type="SAM" id="Phobius"/>
    </source>
</evidence>
<reference evidence="12 13" key="1">
    <citation type="submission" date="2018-03" db="EMBL/GenBank/DDBJ databases">
        <title>Genomic Encyclopedia of Archaeal and Bacterial Type Strains, Phase II (KMG-II): from individual species to whole genera.</title>
        <authorList>
            <person name="Goeker M."/>
        </authorList>
    </citation>
    <scope>NUCLEOTIDE SEQUENCE [LARGE SCALE GENOMIC DNA]</scope>
    <source>
        <strain evidence="12 13">DSM 27929</strain>
    </source>
</reference>
<dbReference type="Gene3D" id="3.30.1150.10">
    <property type="match status" value="3"/>
</dbReference>
<dbReference type="CDD" id="cd07341">
    <property type="entry name" value="M56_BlaR1_MecR1_like"/>
    <property type="match status" value="1"/>
</dbReference>
<dbReference type="InterPro" id="IPR037682">
    <property type="entry name" value="TonB_C"/>
</dbReference>
<evidence type="ECO:0000256" key="9">
    <source>
        <dbReference type="ARBA" id="ARBA00023136"/>
    </source>
</evidence>
<feature type="transmembrane region" description="Helical" evidence="10">
    <location>
        <begin position="201"/>
        <end position="219"/>
    </location>
</feature>
<feature type="transmembrane region" description="Helical" evidence="10">
    <location>
        <begin position="108"/>
        <end position="129"/>
    </location>
</feature>
<keyword evidence="6 10" id="KW-0812">Transmembrane</keyword>
<accession>A0A2T0WUL4</accession>
<keyword evidence="9 10" id="KW-0472">Membrane</keyword>
<sequence>MAFWVDYIWQSTFCLLFFFGIYFIFLKDEKAFTFNRWYLLISPLLSLVFPLINIPVSFNKPDISLEKTEFFRALSLNGAPDNYLTTYGLPEVMIQSTKLPTIWSLQDYIFLTYLIIVFLLIFKLFWSFINMRLIEERGWFQSYYNLKNDYFLIPTFGLTPIFSFFNKLFWDDTLKISTEEKHQILQHELAHIKKKHSLDVMYYQVLSILFWFNPGIYLMRKELIDVHEYQADESVINATSENGNDYPKLIVKIAFKGMDLSIGNYFIRSTTLKRIMMLKKAKKINWTKLFMVIPVSLMLMALVSMKTETGQSLLQQNFNLEEIKKKLIASQDSLEIGIKVKKIYAPVHYELIGTLEGDKLKAQIGELEYEFSNIKTDEDYIKVRGLIENLRNSSIISKDYGNINKNSADIDVKAEPEIGMVSWFQKIREQVKLPENEDQLGLIGGNLVVEFVVNENGKIEKPAIVRSLGGGIDQQVIDLLQNTELTNWKPAIKNGENVAMVQNIFIPFAESKNKSEAHSFFKETSPPHREQSKTETTEFVFDVVEDPPKFKGGMEAWNNYIKENLQFPESAKLNKVEGTVYVVFEIDKDGKSSNPEILRGIGYGADEEALRLINDGPDWIPGKQRGQAVNVRMRMPIRFKFDEKKNNMVTSELNVVNSETQPSEDFNVFLRKNIKFPVEARERKSSGTVITALKLNSDGFIKGFDVVESPSEDLKDEVIRVLEKNKHSWIVSGDKEEYLAALPITFILHGEEPSSNRYQGMKNEVVVTGYGPQEKKSPFTVKMLSQSDKEPLYILDGEVITNEKSIKDLDPNQIQHLEVLKGEKALEKTLKFDVTQNSAVIVITTKK</sequence>
<evidence type="ECO:0000259" key="11">
    <source>
        <dbReference type="PROSITE" id="PS52015"/>
    </source>
</evidence>
<dbReference type="EMBL" id="PVTR01000001">
    <property type="protein sequence ID" value="PRY90375.1"/>
    <property type="molecule type" value="Genomic_DNA"/>
</dbReference>
<dbReference type="RefSeq" id="WP_106131637.1">
    <property type="nucleotide sequence ID" value="NZ_PVTR01000001.1"/>
</dbReference>
<proteinExistence type="inferred from homology"/>
<dbReference type="InterPro" id="IPR006260">
    <property type="entry name" value="TonB/TolA_C"/>
</dbReference>
<dbReference type="AlphaFoldDB" id="A0A2T0WUL4"/>
<evidence type="ECO:0000256" key="4">
    <source>
        <dbReference type="ARBA" id="ARBA00022475"/>
    </source>
</evidence>
<dbReference type="NCBIfam" id="TIGR01352">
    <property type="entry name" value="tonB_Cterm"/>
    <property type="match status" value="1"/>
</dbReference>
<keyword evidence="13" id="KW-1185">Reference proteome</keyword>
<dbReference type="InterPro" id="IPR008756">
    <property type="entry name" value="Peptidase_M56"/>
</dbReference>
<dbReference type="SUPFAM" id="SSF74653">
    <property type="entry name" value="TolA/TonB C-terminal domain"/>
    <property type="match status" value="3"/>
</dbReference>
<evidence type="ECO:0000256" key="3">
    <source>
        <dbReference type="ARBA" id="ARBA00022448"/>
    </source>
</evidence>
<evidence type="ECO:0000256" key="7">
    <source>
        <dbReference type="ARBA" id="ARBA00022927"/>
    </source>
</evidence>
<dbReference type="InterPro" id="IPR051045">
    <property type="entry name" value="TonB-dependent_transducer"/>
</dbReference>
<evidence type="ECO:0000313" key="13">
    <source>
        <dbReference type="Proteomes" id="UP000238157"/>
    </source>
</evidence>
<evidence type="ECO:0000256" key="5">
    <source>
        <dbReference type="ARBA" id="ARBA00022519"/>
    </source>
</evidence>
<organism evidence="12 13">
    <name type="scientific">Mongoliibacter ruber</name>
    <dbReference type="NCBI Taxonomy" id="1750599"/>
    <lineage>
        <taxon>Bacteria</taxon>
        <taxon>Pseudomonadati</taxon>
        <taxon>Bacteroidota</taxon>
        <taxon>Cytophagia</taxon>
        <taxon>Cytophagales</taxon>
        <taxon>Cyclobacteriaceae</taxon>
        <taxon>Mongoliibacter</taxon>
    </lineage>
</organism>
<keyword evidence="4" id="KW-1003">Cell membrane</keyword>
<dbReference type="PANTHER" id="PTHR33446">
    <property type="entry name" value="PROTEIN TONB-RELATED"/>
    <property type="match status" value="1"/>
</dbReference>
<evidence type="ECO:0000256" key="2">
    <source>
        <dbReference type="ARBA" id="ARBA00006555"/>
    </source>
</evidence>
<feature type="domain" description="TonB C-terminal" evidence="11">
    <location>
        <begin position="661"/>
        <end position="755"/>
    </location>
</feature>
<keyword evidence="3" id="KW-0813">Transport</keyword>
<dbReference type="OrthoDB" id="9812355at2"/>
<comment type="caution">
    <text evidence="12">The sequence shown here is derived from an EMBL/GenBank/DDBJ whole genome shotgun (WGS) entry which is preliminary data.</text>
</comment>
<feature type="transmembrane region" description="Helical" evidence="10">
    <location>
        <begin position="7"/>
        <end position="25"/>
    </location>
</feature>
<keyword evidence="8 10" id="KW-1133">Transmembrane helix</keyword>